<comment type="caution">
    <text evidence="1">The sequence shown here is derived from an EMBL/GenBank/DDBJ whole genome shotgun (WGS) entry which is preliminary data.</text>
</comment>
<evidence type="ECO:0008006" key="3">
    <source>
        <dbReference type="Google" id="ProtNLM"/>
    </source>
</evidence>
<accession>A0A951UK75</accession>
<protein>
    <recommendedName>
        <fullName evidence="3">Coenzyme Q (Ubiquinone) biosynthesis protein Coq4</fullName>
    </recommendedName>
</protein>
<sequence>MQSSYPATQPNPKIARFLNAIDRLSDALGVSVPPIVDIQVLRSLPLGTFGRAWGDSLDRHNLQPFTTGPRRKQLHDGVHVLTGYGTDAIGEAEVQAFLLGAKFRLAHVILGLGLLRQVKQQSGLSNGMKLRLRAAYRRGRRSQFDADRWQPELMWSLPLGEVRSRLGID</sequence>
<reference evidence="1" key="2">
    <citation type="journal article" date="2022" name="Microbiol. Resour. Announc.">
        <title>Metagenome Sequencing to Explore Phylogenomics of Terrestrial Cyanobacteria.</title>
        <authorList>
            <person name="Ward R.D."/>
            <person name="Stajich J.E."/>
            <person name="Johansen J.R."/>
            <person name="Huntemann M."/>
            <person name="Clum A."/>
            <person name="Foster B."/>
            <person name="Foster B."/>
            <person name="Roux S."/>
            <person name="Palaniappan K."/>
            <person name="Varghese N."/>
            <person name="Mukherjee S."/>
            <person name="Reddy T.B.K."/>
            <person name="Daum C."/>
            <person name="Copeland A."/>
            <person name="Chen I.A."/>
            <person name="Ivanova N.N."/>
            <person name="Kyrpides N.C."/>
            <person name="Shapiro N."/>
            <person name="Eloe-Fadrosh E.A."/>
            <person name="Pietrasiak N."/>
        </authorList>
    </citation>
    <scope>NUCLEOTIDE SEQUENCE</scope>
    <source>
        <strain evidence="1">UHER 2000/2452</strain>
    </source>
</reference>
<reference evidence="1" key="1">
    <citation type="submission" date="2021-05" db="EMBL/GenBank/DDBJ databases">
        <authorList>
            <person name="Pietrasiak N."/>
            <person name="Ward R."/>
            <person name="Stajich J.E."/>
            <person name="Kurbessoian T."/>
        </authorList>
    </citation>
    <scope>NUCLEOTIDE SEQUENCE</scope>
    <source>
        <strain evidence="1">UHER 2000/2452</strain>
    </source>
</reference>
<dbReference type="AlphaFoldDB" id="A0A951UK75"/>
<dbReference type="Proteomes" id="UP000757435">
    <property type="component" value="Unassembled WGS sequence"/>
</dbReference>
<evidence type="ECO:0000313" key="2">
    <source>
        <dbReference type="Proteomes" id="UP000757435"/>
    </source>
</evidence>
<dbReference type="EMBL" id="JAHHHD010000001">
    <property type="protein sequence ID" value="MBW4657231.1"/>
    <property type="molecule type" value="Genomic_DNA"/>
</dbReference>
<organism evidence="1 2">
    <name type="scientific">Drouetiella hepatica Uher 2000/2452</name>
    <dbReference type="NCBI Taxonomy" id="904376"/>
    <lineage>
        <taxon>Bacteria</taxon>
        <taxon>Bacillati</taxon>
        <taxon>Cyanobacteriota</taxon>
        <taxon>Cyanophyceae</taxon>
        <taxon>Oculatellales</taxon>
        <taxon>Oculatellaceae</taxon>
        <taxon>Drouetiella</taxon>
    </lineage>
</organism>
<gene>
    <name evidence="1" type="ORF">KME15_01025</name>
</gene>
<name>A0A951UK75_9CYAN</name>
<evidence type="ECO:0000313" key="1">
    <source>
        <dbReference type="EMBL" id="MBW4657231.1"/>
    </source>
</evidence>
<proteinExistence type="predicted"/>